<dbReference type="Proteomes" id="UP000474565">
    <property type="component" value="Unassembled WGS sequence"/>
</dbReference>
<dbReference type="EMBL" id="WWCP01000001">
    <property type="protein sequence ID" value="MYM80546.1"/>
    <property type="molecule type" value="Genomic_DNA"/>
</dbReference>
<dbReference type="AlphaFoldDB" id="A0A6L8MFU4"/>
<dbReference type="GO" id="GO:0003677">
    <property type="term" value="F:DNA binding"/>
    <property type="evidence" value="ECO:0007669"/>
    <property type="project" value="UniProtKB-KW"/>
</dbReference>
<accession>A0A6L8MFU4</accession>
<gene>
    <name evidence="1" type="ORF">GTP44_01045</name>
</gene>
<dbReference type="InterPro" id="IPR019294">
    <property type="entry name" value="Translation_reg_Com"/>
</dbReference>
<keyword evidence="1" id="KW-0238">DNA-binding</keyword>
<evidence type="ECO:0000313" key="2">
    <source>
        <dbReference type="Proteomes" id="UP000474565"/>
    </source>
</evidence>
<dbReference type="RefSeq" id="WP_161017955.1">
    <property type="nucleotide sequence ID" value="NZ_WWCP01000001.1"/>
</dbReference>
<proteinExistence type="predicted"/>
<comment type="caution">
    <text evidence="1">The sequence shown here is derived from an EMBL/GenBank/DDBJ whole genome shotgun (WGS) entry which is preliminary data.</text>
</comment>
<protein>
    <submittedName>
        <fullName evidence="1">Com family DNA-binding transcriptional regulator</fullName>
    </submittedName>
</protein>
<sequence>MQDIRCGQCHKKLGAGIYHCLDIKCPRCGTMNLLRATSPKPERQGAPVKGVR</sequence>
<name>A0A6L8MFU4_9BURK</name>
<evidence type="ECO:0000313" key="1">
    <source>
        <dbReference type="EMBL" id="MYM80546.1"/>
    </source>
</evidence>
<dbReference type="Pfam" id="PF10122">
    <property type="entry name" value="Zn_ribbon_Com"/>
    <property type="match status" value="1"/>
</dbReference>
<reference evidence="1 2" key="1">
    <citation type="submission" date="2019-12" db="EMBL/GenBank/DDBJ databases">
        <title>Novel species isolated from a subtropical stream in China.</title>
        <authorList>
            <person name="Lu H."/>
        </authorList>
    </citation>
    <scope>NUCLEOTIDE SEQUENCE [LARGE SCALE GENOMIC DNA]</scope>
    <source>
        <strain evidence="1 2">FT50W</strain>
    </source>
</reference>
<organism evidence="1 2">
    <name type="scientific">Duganella lactea</name>
    <dbReference type="NCBI Taxonomy" id="2692173"/>
    <lineage>
        <taxon>Bacteria</taxon>
        <taxon>Pseudomonadati</taxon>
        <taxon>Pseudomonadota</taxon>
        <taxon>Betaproteobacteria</taxon>
        <taxon>Burkholderiales</taxon>
        <taxon>Oxalobacteraceae</taxon>
        <taxon>Telluria group</taxon>
        <taxon>Duganella</taxon>
    </lineage>
</organism>